<keyword evidence="1" id="KW-0472">Membrane</keyword>
<evidence type="ECO:0000313" key="2">
    <source>
        <dbReference type="EMBL" id="HIZ09501.1"/>
    </source>
</evidence>
<feature type="transmembrane region" description="Helical" evidence="1">
    <location>
        <begin position="70"/>
        <end position="89"/>
    </location>
</feature>
<feature type="transmembrane region" description="Helical" evidence="1">
    <location>
        <begin position="39"/>
        <end position="58"/>
    </location>
</feature>
<protein>
    <submittedName>
        <fullName evidence="2">Uncharacterized protein</fullName>
    </submittedName>
</protein>
<organism evidence="2 3">
    <name type="scientific">Candidatus Borkfalkia avicola</name>
    <dbReference type="NCBI Taxonomy" id="2838503"/>
    <lineage>
        <taxon>Bacteria</taxon>
        <taxon>Bacillati</taxon>
        <taxon>Bacillota</taxon>
        <taxon>Clostridia</taxon>
        <taxon>Christensenellales</taxon>
        <taxon>Christensenellaceae</taxon>
        <taxon>Candidatus Borkfalkia</taxon>
    </lineage>
</organism>
<dbReference type="Proteomes" id="UP000824025">
    <property type="component" value="Unassembled WGS sequence"/>
</dbReference>
<feature type="transmembrane region" description="Helical" evidence="1">
    <location>
        <begin position="95"/>
        <end position="116"/>
    </location>
</feature>
<comment type="caution">
    <text evidence="2">The sequence shown here is derived from an EMBL/GenBank/DDBJ whole genome shotgun (WGS) entry which is preliminary data.</text>
</comment>
<gene>
    <name evidence="2" type="ORF">H9726_03325</name>
</gene>
<keyword evidence="1" id="KW-0812">Transmembrane</keyword>
<proteinExistence type="predicted"/>
<name>A0A9D2D6T4_9FIRM</name>
<dbReference type="EMBL" id="DXCF01000018">
    <property type="protein sequence ID" value="HIZ09501.1"/>
    <property type="molecule type" value="Genomic_DNA"/>
</dbReference>
<evidence type="ECO:0000256" key="1">
    <source>
        <dbReference type="SAM" id="Phobius"/>
    </source>
</evidence>
<dbReference type="AlphaFoldDB" id="A0A9D2D6T4"/>
<reference evidence="2" key="2">
    <citation type="submission" date="2021-04" db="EMBL/GenBank/DDBJ databases">
        <authorList>
            <person name="Gilroy R."/>
        </authorList>
    </citation>
    <scope>NUCLEOTIDE SEQUENCE</scope>
    <source>
        <strain evidence="2">CHK192-19661</strain>
    </source>
</reference>
<reference evidence="2" key="1">
    <citation type="journal article" date="2021" name="PeerJ">
        <title>Extensive microbial diversity within the chicken gut microbiome revealed by metagenomics and culture.</title>
        <authorList>
            <person name="Gilroy R."/>
            <person name="Ravi A."/>
            <person name="Getino M."/>
            <person name="Pursley I."/>
            <person name="Horton D.L."/>
            <person name="Alikhan N.F."/>
            <person name="Baker D."/>
            <person name="Gharbi K."/>
            <person name="Hall N."/>
            <person name="Watson M."/>
            <person name="Adriaenssens E.M."/>
            <person name="Foster-Nyarko E."/>
            <person name="Jarju S."/>
            <person name="Secka A."/>
            <person name="Antonio M."/>
            <person name="Oren A."/>
            <person name="Chaudhuri R.R."/>
            <person name="La Ragione R."/>
            <person name="Hildebrand F."/>
            <person name="Pallen M.J."/>
        </authorList>
    </citation>
    <scope>NUCLEOTIDE SEQUENCE</scope>
    <source>
        <strain evidence="2">CHK192-19661</strain>
    </source>
</reference>
<accession>A0A9D2D6T4</accession>
<sequence>MSKKILVRLLVALSFLVAAVFFFLSVLEVEPFTEFSASWAGVIFAGVSGIALLFNAIGTKNSVTLKKLNVALSAVLLAVALVCLVSALALPQNWILPLILILVGVMLVLGILITGGKKWDEGDNHKAGYKNYYQRKEEEEKAKRKEENEK</sequence>
<evidence type="ECO:0000313" key="3">
    <source>
        <dbReference type="Proteomes" id="UP000824025"/>
    </source>
</evidence>
<keyword evidence="1" id="KW-1133">Transmembrane helix</keyword>